<accession>A0A5B0NFZ6</accession>
<feature type="compositionally biased region" description="Polar residues" evidence="1">
    <location>
        <begin position="1002"/>
        <end position="1012"/>
    </location>
</feature>
<feature type="compositionally biased region" description="Polar residues" evidence="1">
    <location>
        <begin position="649"/>
        <end position="658"/>
    </location>
</feature>
<dbReference type="Proteomes" id="UP000324748">
    <property type="component" value="Unassembled WGS sequence"/>
</dbReference>
<comment type="caution">
    <text evidence="2">The sequence shown here is derived from an EMBL/GenBank/DDBJ whole genome shotgun (WGS) entry which is preliminary data.</text>
</comment>
<name>A0A5B0NFZ6_PUCGR</name>
<feature type="region of interest" description="Disordered" evidence="1">
    <location>
        <begin position="1070"/>
        <end position="1112"/>
    </location>
</feature>
<feature type="compositionally biased region" description="Low complexity" evidence="1">
    <location>
        <begin position="274"/>
        <end position="285"/>
    </location>
</feature>
<feature type="region of interest" description="Disordered" evidence="1">
    <location>
        <begin position="73"/>
        <end position="99"/>
    </location>
</feature>
<feature type="compositionally biased region" description="Polar residues" evidence="1">
    <location>
        <begin position="567"/>
        <end position="594"/>
    </location>
</feature>
<organism evidence="2 3">
    <name type="scientific">Puccinia graminis f. sp. tritici</name>
    <dbReference type="NCBI Taxonomy" id="56615"/>
    <lineage>
        <taxon>Eukaryota</taxon>
        <taxon>Fungi</taxon>
        <taxon>Dikarya</taxon>
        <taxon>Basidiomycota</taxon>
        <taxon>Pucciniomycotina</taxon>
        <taxon>Pucciniomycetes</taxon>
        <taxon>Pucciniales</taxon>
        <taxon>Pucciniaceae</taxon>
        <taxon>Puccinia</taxon>
    </lineage>
</organism>
<protein>
    <submittedName>
        <fullName evidence="2">Uncharacterized protein</fullName>
    </submittedName>
</protein>
<evidence type="ECO:0000256" key="1">
    <source>
        <dbReference type="SAM" id="MobiDB-lite"/>
    </source>
</evidence>
<feature type="compositionally biased region" description="Pro residues" evidence="1">
    <location>
        <begin position="916"/>
        <end position="926"/>
    </location>
</feature>
<dbReference type="EMBL" id="VSWC01000105">
    <property type="protein sequence ID" value="KAA1087514.1"/>
    <property type="molecule type" value="Genomic_DNA"/>
</dbReference>
<feature type="compositionally biased region" description="Polar residues" evidence="1">
    <location>
        <begin position="665"/>
        <end position="686"/>
    </location>
</feature>
<feature type="compositionally biased region" description="Polar residues" evidence="1">
    <location>
        <begin position="434"/>
        <end position="443"/>
    </location>
</feature>
<feature type="compositionally biased region" description="Polar residues" evidence="1">
    <location>
        <begin position="614"/>
        <end position="634"/>
    </location>
</feature>
<evidence type="ECO:0000313" key="2">
    <source>
        <dbReference type="EMBL" id="KAA1087514.1"/>
    </source>
</evidence>
<feature type="region of interest" description="Disordered" evidence="1">
    <location>
        <begin position="420"/>
        <end position="443"/>
    </location>
</feature>
<feature type="compositionally biased region" description="Pro residues" evidence="1">
    <location>
        <begin position="958"/>
        <end position="974"/>
    </location>
</feature>
<feature type="compositionally biased region" description="Polar residues" evidence="1">
    <location>
        <begin position="881"/>
        <end position="892"/>
    </location>
</feature>
<feature type="compositionally biased region" description="Polar residues" evidence="1">
    <location>
        <begin position="759"/>
        <end position="785"/>
    </location>
</feature>
<feature type="compositionally biased region" description="Acidic residues" evidence="1">
    <location>
        <begin position="248"/>
        <end position="259"/>
    </location>
</feature>
<sequence>MTVANKRRPPDNSALIDFQPYNLTNHKNELTTFIYKVDPHAEIPTKIKVNNNLRDLAQEYLEKLQLREAALESPTSISSLDQSSSITSQSSSITSQSSSITSQSSSFSSQSSSITSQSSSFSSQSSSITSQSSSCASQSSPITSQSSSFSSQSSSITSQSCSSNTIKSSITGKDLLQNNTSSGFQKTSSIADNSIQNDKRFRAAFFYSWSNLINNSQPKRHKRPAEDEFTSSENSSESGSSTSRSDSLESESLESESDQSELRTSRSKGKKKAQAPAKPSKKAQALTKRSRDKYWDDALEDYPNLKSAVKSVKPLKSALTKSNQTDKLFIDLASEDRRYGTRSGYRPSPRPPSPDYAELFYAEEGRQDANAYSRPLIAPFQQLPPDHEQLNQDPNSHHPHNPLAKRRRYIRLDERHASDSRFTPASVPFCPTLEQPQQPQCPRSPYSNLAMSPYAPSHLAMSPYSTSQPHSQANATAAYGYQSTYRPTSTSPFISQPSVAPSYGYNTSQSNVAPSYGYNTSQSNVAPALGYHSHHQTSVAADGRKPTLSLSGPKPYDYSQYWTQLQNKNEPNKNPSGQGSVPSFHPTFNFSNNPEPLPPPRSSQTRPPLCHFGTSGTLGNQTGNQPPTLPSFGQTLEHPPPPQPRRFGTSGTQGNQPRNEPPTLPSQFGQSVTQENSLPIRTQENSPPIRFGETTFPIQNSGTTFRPTTAEPTTNNPFMSGISSNFCNSNPAPPPPLKSNNLWGVKPILKSNPAPIQSLSFSTSSHARPEQPTNSFALFNPSRPNTAERPVTNRAASKFERLQAYNSSIPSPPTSPLLAVSCDPDVDDLCDTVSRLFRPIAPIRRKKALIEAKNVHFADTASILSAAPRILADFLGNATIDPQLTSGPSAGTQPPPPPSNRTQPPPPPSNRNTGAQPPPPPPPPPSNHNARTQPLPTTTSFGGPPIQSVPSDCNTGTQPPPPPSNCTQPPPPPSNRNAGTQPPPTTTSFGRPPVESVPSDCNAGTQPPTTSFGRPPVQSPIEVPRSVPAQPAKSSNLRPAPPLLAPQPGLSASTSRIPKSIFHLTLCKPTLVDKPTPLAETPLPPHEPTPTKPTSSTPPPPTTPPACSPPSN</sequence>
<feature type="compositionally biased region" description="Low complexity" evidence="1">
    <location>
        <begin position="703"/>
        <end position="714"/>
    </location>
</feature>
<feature type="region of interest" description="Disordered" evidence="1">
    <location>
        <begin position="215"/>
        <end position="290"/>
    </location>
</feature>
<proteinExistence type="predicted"/>
<keyword evidence="3" id="KW-1185">Reference proteome</keyword>
<feature type="compositionally biased region" description="Pro residues" evidence="1">
    <location>
        <begin position="893"/>
        <end position="909"/>
    </location>
</feature>
<gene>
    <name evidence="2" type="ORF">PGT21_032945</name>
</gene>
<evidence type="ECO:0000313" key="3">
    <source>
        <dbReference type="Proteomes" id="UP000324748"/>
    </source>
</evidence>
<feature type="compositionally biased region" description="Polar residues" evidence="1">
    <location>
        <begin position="927"/>
        <end position="941"/>
    </location>
</feature>
<reference evidence="2 3" key="1">
    <citation type="submission" date="2019-05" db="EMBL/GenBank/DDBJ databases">
        <title>Emergence of the Ug99 lineage of the wheat stem rust pathogen through somatic hybridization.</title>
        <authorList>
            <person name="Li F."/>
            <person name="Upadhyaya N.M."/>
            <person name="Sperschneider J."/>
            <person name="Matny O."/>
            <person name="Nguyen-Phuc H."/>
            <person name="Mago R."/>
            <person name="Raley C."/>
            <person name="Miller M.E."/>
            <person name="Silverstein K.A.T."/>
            <person name="Henningsen E."/>
            <person name="Hirsch C.D."/>
            <person name="Visser B."/>
            <person name="Pretorius Z.A."/>
            <person name="Steffenson B.J."/>
            <person name="Schwessinger B."/>
            <person name="Dodds P.N."/>
            <person name="Figueroa M."/>
        </authorList>
    </citation>
    <scope>NUCLEOTIDE SEQUENCE [LARGE SCALE GENOMIC DNA]</scope>
    <source>
        <strain evidence="2">21-0</strain>
    </source>
</reference>
<feature type="compositionally biased region" description="Pro residues" evidence="1">
    <location>
        <begin position="1082"/>
        <end position="1112"/>
    </location>
</feature>
<feature type="region of interest" description="Disordered" evidence="1">
    <location>
        <begin position="881"/>
        <end position="1054"/>
    </location>
</feature>
<feature type="compositionally biased region" description="Low complexity" evidence="1">
    <location>
        <begin position="231"/>
        <end position="245"/>
    </location>
</feature>
<feature type="region of interest" description="Disordered" evidence="1">
    <location>
        <begin position="567"/>
        <end position="717"/>
    </location>
</feature>
<dbReference type="AlphaFoldDB" id="A0A5B0NFZ6"/>
<feature type="region of interest" description="Disordered" evidence="1">
    <location>
        <begin position="759"/>
        <end position="791"/>
    </location>
</feature>
<dbReference type="OrthoDB" id="2507845at2759"/>